<keyword evidence="3" id="KW-1185">Reference proteome</keyword>
<dbReference type="AlphaFoldDB" id="A0A383W6W4"/>
<evidence type="ECO:0000256" key="1">
    <source>
        <dbReference type="SAM" id="MobiDB-lite"/>
    </source>
</evidence>
<dbReference type="InterPro" id="IPR039715">
    <property type="entry name" value="ZCCHC10"/>
</dbReference>
<dbReference type="SUPFAM" id="SSF53474">
    <property type="entry name" value="alpha/beta-Hydrolases"/>
    <property type="match status" value="1"/>
</dbReference>
<proteinExistence type="predicted"/>
<protein>
    <submittedName>
        <fullName evidence="2">Uncharacterized protein</fullName>
    </submittedName>
</protein>
<dbReference type="PANTHER" id="PTHR13491">
    <property type="entry name" value="ZCCHC10 PROTEIN"/>
    <property type="match status" value="1"/>
</dbReference>
<evidence type="ECO:0000313" key="2">
    <source>
        <dbReference type="EMBL" id="SZX72446.1"/>
    </source>
</evidence>
<dbReference type="InterPro" id="IPR029058">
    <property type="entry name" value="AB_hydrolase_fold"/>
</dbReference>
<feature type="region of interest" description="Disordered" evidence="1">
    <location>
        <begin position="82"/>
        <end position="105"/>
    </location>
</feature>
<gene>
    <name evidence="2" type="ORF">BQ4739_LOCUS12623</name>
</gene>
<organism evidence="2 3">
    <name type="scientific">Tetradesmus obliquus</name>
    <name type="common">Green alga</name>
    <name type="synonym">Acutodesmus obliquus</name>
    <dbReference type="NCBI Taxonomy" id="3088"/>
    <lineage>
        <taxon>Eukaryota</taxon>
        <taxon>Viridiplantae</taxon>
        <taxon>Chlorophyta</taxon>
        <taxon>core chlorophytes</taxon>
        <taxon>Chlorophyceae</taxon>
        <taxon>CS clade</taxon>
        <taxon>Sphaeropleales</taxon>
        <taxon>Scenedesmaceae</taxon>
        <taxon>Tetradesmus</taxon>
    </lineage>
</organism>
<name>A0A383W6W4_TETOB</name>
<reference evidence="2 3" key="1">
    <citation type="submission" date="2016-10" db="EMBL/GenBank/DDBJ databases">
        <authorList>
            <person name="Cai Z."/>
        </authorList>
    </citation>
    <scope>NUCLEOTIDE SEQUENCE [LARGE SCALE GENOMIC DNA]</scope>
</reference>
<sequence>MRPARLSPGKLAGLIAALYEASAGSPSSALHQAAASSSLKVLTTTQQVEQQLNPYNISAALLAPEAGISSWSTVCSQNSSSNISSSTQNPLNSRSSSSSSSMPSWSTALIQHSGSSSSSSCSFPSTPPDHSLPCTNHLYTSPGLQQPHLFPVYLIITGINAAGLQPHITTARQLYSQADFFVCAKQGSFWAWAAKKLQHGPAVPDLVQQPLQGFIRPWMQQLHERCMPMLAEQGYEGIEGYQGIEVIMAGHSLGGFLVDCAALLLPRSCAGLPLRFSSVSFESPGVPAAVLQQQQQQQQQGEFVQRSSGSASSSKTDRQACAARTAAAAAQAPASAAAAAGSSMLYHTASATAAVSEHQHLSTGRATCSAVGVCNRLCCCRPVSMASYLASPTPLNTLFRHPGLLYQVQPGSSSSSSSGSSSSSFVGSSRSSDSGFVGSSSSSSSSSRRSSSSSSSSSHHLQQWTAAEVVLLAAMDAARCAFCWSVLCAAVAAGDVAAAAEAADVLQAALPAGDLAGAAASATAADPATLQVQLLEAAPETADTQQQPQRLAAPLPTAAAAAAGVLASLAGRLGLGATDLISEHSLDGMRFRAFEVKTGRHFEGDNDRQAVQQVSGWPLFQPGTEVASLLVDLAWGFVPSFVRRSNRGLWTLWEGRAARSRRLMRTRRGYVSCEQPQRQ</sequence>
<dbReference type="PANTHER" id="PTHR13491:SF0">
    <property type="entry name" value="ZINC FINGER CCHC DOMAIN-CONTAINING PROTEIN 10"/>
    <property type="match status" value="1"/>
</dbReference>
<accession>A0A383W6W4</accession>
<dbReference type="EMBL" id="FNXT01001138">
    <property type="protein sequence ID" value="SZX72446.1"/>
    <property type="molecule type" value="Genomic_DNA"/>
</dbReference>
<evidence type="ECO:0000313" key="3">
    <source>
        <dbReference type="Proteomes" id="UP000256970"/>
    </source>
</evidence>
<feature type="compositionally biased region" description="Polar residues" evidence="1">
    <location>
        <begin position="301"/>
        <end position="314"/>
    </location>
</feature>
<dbReference type="Gene3D" id="3.40.50.1820">
    <property type="entry name" value="alpha/beta hydrolase"/>
    <property type="match status" value="1"/>
</dbReference>
<feature type="region of interest" description="Disordered" evidence="1">
    <location>
        <begin position="297"/>
        <end position="316"/>
    </location>
</feature>
<feature type="region of interest" description="Disordered" evidence="1">
    <location>
        <begin position="427"/>
        <end position="458"/>
    </location>
</feature>
<dbReference type="Proteomes" id="UP000256970">
    <property type="component" value="Unassembled WGS sequence"/>
</dbReference>